<evidence type="ECO:0000313" key="2">
    <source>
        <dbReference type="EMBL" id="MDA0634928.1"/>
    </source>
</evidence>
<dbReference type="EMBL" id="JAPNNL010000054">
    <property type="protein sequence ID" value="MDA0634928.1"/>
    <property type="molecule type" value="Genomic_DNA"/>
</dbReference>
<dbReference type="RefSeq" id="WP_270155761.1">
    <property type="nucleotide sequence ID" value="NZ_JAPNNL010000054.1"/>
</dbReference>
<keyword evidence="1" id="KW-0812">Transmembrane</keyword>
<evidence type="ECO:0008006" key="4">
    <source>
        <dbReference type="Google" id="ProtNLM"/>
    </source>
</evidence>
<sequence length="128" mass="13087">MGKRPWSLVMAAVIVALEGLVALGLGIYVAVETVLGEAGSLTAALAEAAFGVLIGAGLLWVAWGGLLAAERWGRAPSVVTQLFIFPVAFTLIQADQPALGIPLIVVALAGLGMLLARPTTRALLGDEV</sequence>
<dbReference type="Proteomes" id="UP001144036">
    <property type="component" value="Unassembled WGS sequence"/>
</dbReference>
<name>A0ABT4SCJ2_9ACTN</name>
<evidence type="ECO:0000256" key="1">
    <source>
        <dbReference type="SAM" id="Phobius"/>
    </source>
</evidence>
<keyword evidence="1" id="KW-1133">Transmembrane helix</keyword>
<keyword evidence="1" id="KW-0472">Membrane</keyword>
<evidence type="ECO:0000313" key="3">
    <source>
        <dbReference type="Proteomes" id="UP001144036"/>
    </source>
</evidence>
<keyword evidence="3" id="KW-1185">Reference proteome</keyword>
<feature type="transmembrane region" description="Helical" evidence="1">
    <location>
        <begin position="7"/>
        <end position="31"/>
    </location>
</feature>
<accession>A0ABT4SCJ2</accession>
<comment type="caution">
    <text evidence="2">The sequence shown here is derived from an EMBL/GenBank/DDBJ whole genome shotgun (WGS) entry which is preliminary data.</text>
</comment>
<protein>
    <recommendedName>
        <fullName evidence="4">Integral membrane protein</fullName>
    </recommendedName>
</protein>
<reference evidence="2" key="1">
    <citation type="submission" date="2022-11" db="EMBL/GenBank/DDBJ databases">
        <title>Nonomuraea corallina sp. nov., a new species of the genus Nonomuraea isolated from sea side sediment in Thai sea.</title>
        <authorList>
            <person name="Ngamcharungchit C."/>
            <person name="Matsumoto A."/>
            <person name="Suriyachadkun C."/>
            <person name="Panbangred W."/>
            <person name="Inahashi Y."/>
            <person name="Intra B."/>
        </authorList>
    </citation>
    <scope>NUCLEOTIDE SEQUENCE</scope>
    <source>
        <strain evidence="2">MCN248</strain>
    </source>
</reference>
<gene>
    <name evidence="2" type="ORF">OUY22_16005</name>
</gene>
<feature type="transmembrane region" description="Helical" evidence="1">
    <location>
        <begin position="43"/>
        <end position="63"/>
    </location>
</feature>
<feature type="transmembrane region" description="Helical" evidence="1">
    <location>
        <begin position="75"/>
        <end position="92"/>
    </location>
</feature>
<proteinExistence type="predicted"/>
<feature type="transmembrane region" description="Helical" evidence="1">
    <location>
        <begin position="98"/>
        <end position="116"/>
    </location>
</feature>
<organism evidence="2 3">
    <name type="scientific">Nonomuraea corallina</name>
    <dbReference type="NCBI Taxonomy" id="2989783"/>
    <lineage>
        <taxon>Bacteria</taxon>
        <taxon>Bacillati</taxon>
        <taxon>Actinomycetota</taxon>
        <taxon>Actinomycetes</taxon>
        <taxon>Streptosporangiales</taxon>
        <taxon>Streptosporangiaceae</taxon>
        <taxon>Nonomuraea</taxon>
    </lineage>
</organism>